<evidence type="ECO:0000313" key="1">
    <source>
        <dbReference type="EMBL" id="RAO95343.1"/>
    </source>
</evidence>
<protein>
    <submittedName>
        <fullName evidence="1">Uncharacterized protein</fullName>
    </submittedName>
</protein>
<accession>A0A328PJN6</accession>
<name>A0A328PJN6_9MOLU</name>
<organism evidence="1 2">
    <name type="scientific">Mycoplasma wenyonii</name>
    <dbReference type="NCBI Taxonomy" id="65123"/>
    <lineage>
        <taxon>Bacteria</taxon>
        <taxon>Bacillati</taxon>
        <taxon>Mycoplasmatota</taxon>
        <taxon>Mollicutes</taxon>
        <taxon>Mycoplasmataceae</taxon>
        <taxon>Mycoplasma</taxon>
    </lineage>
</organism>
<keyword evidence="2" id="KW-1185">Reference proteome</keyword>
<dbReference type="EMBL" id="QKVO01000001">
    <property type="protein sequence ID" value="RAO95343.1"/>
    <property type="molecule type" value="Genomic_DNA"/>
</dbReference>
<reference evidence="2" key="1">
    <citation type="submission" date="2018-06" db="EMBL/GenBank/DDBJ databases">
        <authorList>
            <person name="Martinez Ocampo F."/>
            <person name="Quiroz Castaneda R.E."/>
            <person name="Rojas Lopez X."/>
        </authorList>
    </citation>
    <scope>NUCLEOTIDE SEQUENCE [LARGE SCALE GENOMIC DNA]</scope>
    <source>
        <strain evidence="2">INIFAP02</strain>
    </source>
</reference>
<dbReference type="OrthoDB" id="395617at2"/>
<sequence>MGSAKQTLLPDPFSFIQESVDDFFGQIYNEFNLSLKSALKEYTEYHVHLCNYTGFVASPQDLTIYYKFNYNSDKDLFTLEKCFFVSPEARHILTHNYLLELESYTKSNLRKYINKVKSASSNKDLFGYEDKFKGLTFFSDYNKLETYQARKTLLDHSYLREKNKQLLILKNLNRNYDYDVLKEVVVKLDLSFLKDSSFFDNERYTSFKKILPPNLIVELPVTLDYELQPIPEKLKKEQLIDLATLKMDIS</sequence>
<gene>
    <name evidence="1" type="ORF">DNK47_00640</name>
</gene>
<dbReference type="AlphaFoldDB" id="A0A328PJN6"/>
<comment type="caution">
    <text evidence="1">The sequence shown here is derived from an EMBL/GenBank/DDBJ whole genome shotgun (WGS) entry which is preliminary data.</text>
</comment>
<dbReference type="Proteomes" id="UP000249762">
    <property type="component" value="Unassembled WGS sequence"/>
</dbReference>
<evidence type="ECO:0000313" key="2">
    <source>
        <dbReference type="Proteomes" id="UP000249762"/>
    </source>
</evidence>
<proteinExistence type="predicted"/>
<dbReference type="RefSeq" id="WP_112665004.1">
    <property type="nucleotide sequence ID" value="NZ_QKVO01000001.1"/>
</dbReference>